<evidence type="ECO:0000259" key="4">
    <source>
        <dbReference type="PROSITE" id="PS51746"/>
    </source>
</evidence>
<dbReference type="SUPFAM" id="SSF81606">
    <property type="entry name" value="PP2C-like"/>
    <property type="match status" value="1"/>
</dbReference>
<keyword evidence="6" id="KW-1185">Reference proteome</keyword>
<dbReference type="InterPro" id="IPR015655">
    <property type="entry name" value="PP2C"/>
</dbReference>
<keyword evidence="3" id="KW-0904">Protein phosphatase</keyword>
<dbReference type="AlphaFoldDB" id="A0A653D277"/>
<gene>
    <name evidence="5" type="ORF">CALMAC_LOCUS13787</name>
</gene>
<dbReference type="Pfam" id="PF00481">
    <property type="entry name" value="PP2C"/>
    <property type="match status" value="1"/>
</dbReference>
<dbReference type="Proteomes" id="UP000410492">
    <property type="component" value="Unassembled WGS sequence"/>
</dbReference>
<dbReference type="GO" id="GO:0004722">
    <property type="term" value="F:protein serine/threonine phosphatase activity"/>
    <property type="evidence" value="ECO:0007669"/>
    <property type="project" value="InterPro"/>
</dbReference>
<dbReference type="InterPro" id="IPR036457">
    <property type="entry name" value="PPM-type-like_dom_sf"/>
</dbReference>
<name>A0A653D277_CALMS</name>
<organism evidence="5 6">
    <name type="scientific">Callosobruchus maculatus</name>
    <name type="common">Southern cowpea weevil</name>
    <name type="synonym">Pulse bruchid</name>
    <dbReference type="NCBI Taxonomy" id="64391"/>
    <lineage>
        <taxon>Eukaryota</taxon>
        <taxon>Metazoa</taxon>
        <taxon>Ecdysozoa</taxon>
        <taxon>Arthropoda</taxon>
        <taxon>Hexapoda</taxon>
        <taxon>Insecta</taxon>
        <taxon>Pterygota</taxon>
        <taxon>Neoptera</taxon>
        <taxon>Endopterygota</taxon>
        <taxon>Coleoptera</taxon>
        <taxon>Polyphaga</taxon>
        <taxon>Cucujiformia</taxon>
        <taxon>Chrysomeloidea</taxon>
        <taxon>Chrysomelidae</taxon>
        <taxon>Bruchinae</taxon>
        <taxon>Bruchini</taxon>
        <taxon>Callosobruchus</taxon>
    </lineage>
</organism>
<evidence type="ECO:0000256" key="1">
    <source>
        <dbReference type="ARBA" id="ARBA00022723"/>
    </source>
</evidence>
<dbReference type="GO" id="GO:0046872">
    <property type="term" value="F:metal ion binding"/>
    <property type="evidence" value="ECO:0007669"/>
    <property type="project" value="UniProtKB-KW"/>
</dbReference>
<keyword evidence="2" id="KW-0378">Hydrolase</keyword>
<keyword evidence="1" id="KW-0479">Metal-binding</keyword>
<protein>
    <recommendedName>
        <fullName evidence="4">PPM-type phosphatase domain-containing protein</fullName>
    </recommendedName>
</protein>
<proteinExistence type="predicted"/>
<dbReference type="PROSITE" id="PS01032">
    <property type="entry name" value="PPM_1"/>
    <property type="match status" value="1"/>
</dbReference>
<sequence>MAASLDIPRRYKSYRNPYLEKPKTDKFQECGEGNGICYGVATMQGWRTEMEDAHMVKINLGNAFEDWSYFAVFDGHAGAKVARYAAKHLLDTIIATEEFHQDVTKAIHKGF</sequence>
<dbReference type="InterPro" id="IPR001932">
    <property type="entry name" value="PPM-type_phosphatase-like_dom"/>
</dbReference>
<evidence type="ECO:0000256" key="3">
    <source>
        <dbReference type="ARBA" id="ARBA00022912"/>
    </source>
</evidence>
<reference evidence="5 6" key="1">
    <citation type="submission" date="2019-01" db="EMBL/GenBank/DDBJ databases">
        <authorList>
            <person name="Sayadi A."/>
        </authorList>
    </citation>
    <scope>NUCLEOTIDE SEQUENCE [LARGE SCALE GENOMIC DNA]</scope>
</reference>
<evidence type="ECO:0000313" key="5">
    <source>
        <dbReference type="EMBL" id="VEN54263.1"/>
    </source>
</evidence>
<evidence type="ECO:0000313" key="6">
    <source>
        <dbReference type="Proteomes" id="UP000410492"/>
    </source>
</evidence>
<dbReference type="EMBL" id="CAACVG010009810">
    <property type="protein sequence ID" value="VEN54263.1"/>
    <property type="molecule type" value="Genomic_DNA"/>
</dbReference>
<evidence type="ECO:0000256" key="2">
    <source>
        <dbReference type="ARBA" id="ARBA00022801"/>
    </source>
</evidence>
<accession>A0A653D277</accession>
<dbReference type="InterPro" id="IPR000222">
    <property type="entry name" value="PP2C_BS"/>
</dbReference>
<dbReference type="PANTHER" id="PTHR47992">
    <property type="entry name" value="PROTEIN PHOSPHATASE"/>
    <property type="match status" value="1"/>
</dbReference>
<dbReference type="PROSITE" id="PS51746">
    <property type="entry name" value="PPM_2"/>
    <property type="match status" value="1"/>
</dbReference>
<dbReference type="OrthoDB" id="10264738at2759"/>
<feature type="domain" description="PPM-type phosphatase" evidence="4">
    <location>
        <begin position="37"/>
        <end position="111"/>
    </location>
</feature>
<dbReference type="Gene3D" id="3.60.40.10">
    <property type="entry name" value="PPM-type phosphatase domain"/>
    <property type="match status" value="1"/>
</dbReference>
<feature type="non-terminal residue" evidence="5">
    <location>
        <position position="111"/>
    </location>
</feature>